<dbReference type="OrthoDB" id="3214991at2759"/>
<evidence type="ECO:0008006" key="3">
    <source>
        <dbReference type="Google" id="ProtNLM"/>
    </source>
</evidence>
<evidence type="ECO:0000313" key="1">
    <source>
        <dbReference type="EMBL" id="KAF9068233.1"/>
    </source>
</evidence>
<name>A0A9P5PRS6_9AGAR</name>
<dbReference type="AlphaFoldDB" id="A0A9P5PRS6"/>
<accession>A0A9P5PRS6</accession>
<comment type="caution">
    <text evidence="1">The sequence shown here is derived from an EMBL/GenBank/DDBJ whole genome shotgun (WGS) entry which is preliminary data.</text>
</comment>
<evidence type="ECO:0000313" key="2">
    <source>
        <dbReference type="Proteomes" id="UP000772434"/>
    </source>
</evidence>
<organism evidence="1 2">
    <name type="scientific">Rhodocollybia butyracea</name>
    <dbReference type="NCBI Taxonomy" id="206335"/>
    <lineage>
        <taxon>Eukaryota</taxon>
        <taxon>Fungi</taxon>
        <taxon>Dikarya</taxon>
        <taxon>Basidiomycota</taxon>
        <taxon>Agaricomycotina</taxon>
        <taxon>Agaricomycetes</taxon>
        <taxon>Agaricomycetidae</taxon>
        <taxon>Agaricales</taxon>
        <taxon>Marasmiineae</taxon>
        <taxon>Omphalotaceae</taxon>
        <taxon>Rhodocollybia</taxon>
    </lineage>
</organism>
<gene>
    <name evidence="1" type="ORF">BDP27DRAFT_1422122</name>
</gene>
<proteinExistence type="predicted"/>
<sequence length="555" mass="61949">MYYSLYSGLPSAVTPRPPIVSRWALTRENHFHIFAILRRYPLEASLNLSKVFLGEKNLVRTHCCISQRVYGLFRHDVDSVDVPDLDEEAMEQSQECVTSVEEEVDKARVVAQLLTPAPFVSQPVASLAASPPAVAPTPLSSPTISSNLMTCTSSSLGTEKLWETRWVLPSRLDLVPEFFNPEQTLRIFETVHTCHIQIHGGGCRGVDIEGSSDAELVQKMEMIMKDAICSHDWSQVLSPTRHFARTRITSEGNSVYVSGGPGVEQEVMNALFKSYFDHEDEFCTALIDEHTMLTAMPNTQTSDLSPLKRKQLILYGAVSALALVYGSYPGHFNPLLLIYFLNNCNLHCLHRNLIVLYFPFLVTTLDAWLMLDPNDDVCSSQFLTHFSTFHNISELGVLNGRSEERHRTLAFEMLHNAIIGPVGVKNAYFQLFLEGFKLPCSGSLDLFDIVRSFHGGPEDQSLVDACAQAGLEFMGKDFETIFHEFLVGRGAPCPQLLDSQKDRFSRDINLERIGSSTFRMEVLCWAVSGAPRIMAEGDALKVNICLQISIGDEAD</sequence>
<dbReference type="EMBL" id="JADNRY010000063">
    <property type="protein sequence ID" value="KAF9068233.1"/>
    <property type="molecule type" value="Genomic_DNA"/>
</dbReference>
<protein>
    <recommendedName>
        <fullName evidence="3">HECT domain-containing protein</fullName>
    </recommendedName>
</protein>
<keyword evidence="2" id="KW-1185">Reference proteome</keyword>
<dbReference type="Proteomes" id="UP000772434">
    <property type="component" value="Unassembled WGS sequence"/>
</dbReference>
<reference evidence="1" key="1">
    <citation type="submission" date="2020-11" db="EMBL/GenBank/DDBJ databases">
        <authorList>
            <consortium name="DOE Joint Genome Institute"/>
            <person name="Ahrendt S."/>
            <person name="Riley R."/>
            <person name="Andreopoulos W."/>
            <person name="Labutti K."/>
            <person name="Pangilinan J."/>
            <person name="Ruiz-Duenas F.J."/>
            <person name="Barrasa J.M."/>
            <person name="Sanchez-Garcia M."/>
            <person name="Camarero S."/>
            <person name="Miyauchi S."/>
            <person name="Serrano A."/>
            <person name="Linde D."/>
            <person name="Babiker R."/>
            <person name="Drula E."/>
            <person name="Ayuso-Fernandez I."/>
            <person name="Pacheco R."/>
            <person name="Padilla G."/>
            <person name="Ferreira P."/>
            <person name="Barriuso J."/>
            <person name="Kellner H."/>
            <person name="Castanera R."/>
            <person name="Alfaro M."/>
            <person name="Ramirez L."/>
            <person name="Pisabarro A.G."/>
            <person name="Kuo A."/>
            <person name="Tritt A."/>
            <person name="Lipzen A."/>
            <person name="He G."/>
            <person name="Yan M."/>
            <person name="Ng V."/>
            <person name="Cullen D."/>
            <person name="Martin F."/>
            <person name="Rosso M.-N."/>
            <person name="Henrissat B."/>
            <person name="Hibbett D."/>
            <person name="Martinez A.T."/>
            <person name="Grigoriev I.V."/>
        </authorList>
    </citation>
    <scope>NUCLEOTIDE SEQUENCE</scope>
    <source>
        <strain evidence="1">AH 40177</strain>
    </source>
</reference>